<organism evidence="2 3">
    <name type="scientific">Apostasia shenzhenica</name>
    <dbReference type="NCBI Taxonomy" id="1088818"/>
    <lineage>
        <taxon>Eukaryota</taxon>
        <taxon>Viridiplantae</taxon>
        <taxon>Streptophyta</taxon>
        <taxon>Embryophyta</taxon>
        <taxon>Tracheophyta</taxon>
        <taxon>Spermatophyta</taxon>
        <taxon>Magnoliopsida</taxon>
        <taxon>Liliopsida</taxon>
        <taxon>Asparagales</taxon>
        <taxon>Orchidaceae</taxon>
        <taxon>Apostasioideae</taxon>
        <taxon>Apostasia</taxon>
    </lineage>
</organism>
<proteinExistence type="predicted"/>
<accession>A0A2I0AGC3</accession>
<protein>
    <submittedName>
        <fullName evidence="2">Uncharacterized protein</fullName>
    </submittedName>
</protein>
<dbReference type="OrthoDB" id="641593at2759"/>
<keyword evidence="3" id="KW-1185">Reference proteome</keyword>
<evidence type="ECO:0000313" key="2">
    <source>
        <dbReference type="EMBL" id="PKA54601.1"/>
    </source>
</evidence>
<dbReference type="STRING" id="1088818.A0A2I0AGC3"/>
<evidence type="ECO:0000313" key="3">
    <source>
        <dbReference type="Proteomes" id="UP000236161"/>
    </source>
</evidence>
<feature type="chain" id="PRO_5014112348" evidence="1">
    <location>
        <begin position="21"/>
        <end position="198"/>
    </location>
</feature>
<sequence length="198" mass="22598">MAERSSRLFFFLLLIYSAKGFRLGQWGTLISLSHSLMSRVANAREARQDHAGADRARKIAERIHRFRGGRGLWSTGWDFAWNYAWQGGIPASEIYRSTVDILGAISEFQRCKSGEERTGWVLRSYPRLLGLSKSLLKTLLRSFSRSGPIREAVLLMQREIVEGELLRDCLDVGAADLEGLLRIVRDMFYSAYSNYNEL</sequence>
<dbReference type="EMBL" id="KZ451982">
    <property type="protein sequence ID" value="PKA54601.1"/>
    <property type="molecule type" value="Genomic_DNA"/>
</dbReference>
<dbReference type="PANTHER" id="PTHR36806">
    <property type="entry name" value="ADENINE PHOSPHORIBOSYLTRANSFERASE"/>
    <property type="match status" value="1"/>
</dbReference>
<dbReference type="Proteomes" id="UP000236161">
    <property type="component" value="Unassembled WGS sequence"/>
</dbReference>
<name>A0A2I0AGC3_9ASPA</name>
<evidence type="ECO:0000256" key="1">
    <source>
        <dbReference type="SAM" id="SignalP"/>
    </source>
</evidence>
<gene>
    <name evidence="2" type="ORF">AXF42_Ash000436</name>
</gene>
<feature type="signal peptide" evidence="1">
    <location>
        <begin position="1"/>
        <end position="20"/>
    </location>
</feature>
<dbReference type="AlphaFoldDB" id="A0A2I0AGC3"/>
<keyword evidence="1" id="KW-0732">Signal</keyword>
<reference evidence="2 3" key="1">
    <citation type="journal article" date="2017" name="Nature">
        <title>The Apostasia genome and the evolution of orchids.</title>
        <authorList>
            <person name="Zhang G.Q."/>
            <person name="Liu K.W."/>
            <person name="Li Z."/>
            <person name="Lohaus R."/>
            <person name="Hsiao Y.Y."/>
            <person name="Niu S.C."/>
            <person name="Wang J.Y."/>
            <person name="Lin Y.C."/>
            <person name="Xu Q."/>
            <person name="Chen L.J."/>
            <person name="Yoshida K."/>
            <person name="Fujiwara S."/>
            <person name="Wang Z.W."/>
            <person name="Zhang Y.Q."/>
            <person name="Mitsuda N."/>
            <person name="Wang M."/>
            <person name="Liu G.H."/>
            <person name="Pecoraro L."/>
            <person name="Huang H.X."/>
            <person name="Xiao X.J."/>
            <person name="Lin M."/>
            <person name="Wu X.Y."/>
            <person name="Wu W.L."/>
            <person name="Chen Y.Y."/>
            <person name="Chang S.B."/>
            <person name="Sakamoto S."/>
            <person name="Ohme-Takagi M."/>
            <person name="Yagi M."/>
            <person name="Zeng S.J."/>
            <person name="Shen C.Y."/>
            <person name="Yeh C.M."/>
            <person name="Luo Y.B."/>
            <person name="Tsai W.C."/>
            <person name="Van de Peer Y."/>
            <person name="Liu Z.J."/>
        </authorList>
    </citation>
    <scope>NUCLEOTIDE SEQUENCE [LARGE SCALE GENOMIC DNA]</scope>
    <source>
        <strain evidence="3">cv. Shenzhen</strain>
        <tissue evidence="2">Stem</tissue>
    </source>
</reference>